<gene>
    <name evidence="3" type="ORF">J41TS4_24790</name>
</gene>
<dbReference type="InterPro" id="IPR036582">
    <property type="entry name" value="Mao_N_sf"/>
</dbReference>
<dbReference type="Proteomes" id="UP000678895">
    <property type="component" value="Unassembled WGS sequence"/>
</dbReference>
<comment type="caution">
    <text evidence="3">The sequence shown here is derived from an EMBL/GenBank/DDBJ whole genome shotgun (WGS) entry which is preliminary data.</text>
</comment>
<dbReference type="Pfam" id="PF07833">
    <property type="entry name" value="Cu_amine_oxidN1"/>
    <property type="match status" value="1"/>
</dbReference>
<dbReference type="PROSITE" id="PS51257">
    <property type="entry name" value="PROKAR_LIPOPROTEIN"/>
    <property type="match status" value="1"/>
</dbReference>
<dbReference type="Gene3D" id="3.30.457.10">
    <property type="entry name" value="Copper amine oxidase-like, N-terminal domain"/>
    <property type="match status" value="1"/>
</dbReference>
<feature type="chain" id="PRO_5039328152" description="Copper amine oxidase-like N-terminal domain-containing protein" evidence="1">
    <location>
        <begin position="31"/>
        <end position="552"/>
    </location>
</feature>
<proteinExistence type="predicted"/>
<evidence type="ECO:0000259" key="2">
    <source>
        <dbReference type="Pfam" id="PF07833"/>
    </source>
</evidence>
<dbReference type="InterPro" id="IPR012854">
    <property type="entry name" value="Cu_amine_oxidase-like_N"/>
</dbReference>
<evidence type="ECO:0000313" key="3">
    <source>
        <dbReference type="EMBL" id="GIO42721.1"/>
    </source>
</evidence>
<feature type="domain" description="Copper amine oxidase-like N-terminal" evidence="2">
    <location>
        <begin position="453"/>
        <end position="545"/>
    </location>
</feature>
<feature type="signal peptide" evidence="1">
    <location>
        <begin position="1"/>
        <end position="30"/>
    </location>
</feature>
<reference evidence="3" key="1">
    <citation type="submission" date="2021-03" db="EMBL/GenBank/DDBJ databases">
        <title>Antimicrobial resistance genes in bacteria isolated from Japanese honey, and their potential for conferring macrolide and lincosamide resistance in the American foulbrood pathogen Paenibacillus larvae.</title>
        <authorList>
            <person name="Okamoto M."/>
            <person name="Kumagai M."/>
            <person name="Kanamori H."/>
            <person name="Takamatsu D."/>
        </authorList>
    </citation>
    <scope>NUCLEOTIDE SEQUENCE</scope>
    <source>
        <strain evidence="3">J41TS4</strain>
    </source>
</reference>
<name>A0A919Y249_9BACL</name>
<evidence type="ECO:0000313" key="4">
    <source>
        <dbReference type="Proteomes" id="UP000678895"/>
    </source>
</evidence>
<keyword evidence="4" id="KW-1185">Reference proteome</keyword>
<dbReference type="RefSeq" id="WP_301627468.1">
    <property type="nucleotide sequence ID" value="NZ_BORS01000007.1"/>
</dbReference>
<sequence>MKRILLKKWGLPLALLAMTMLLLSGCQSVAGLDINKALVQSMTQVSGESKQTLSIELVPAEGVVHPEAQRLIEQLNSLSLTIDSAKVQDQGNMSVKGAVQYKEEQYPFHLSLDEQGMAIQLEGAKQPIYISTESGALSGMYAGEAAKYEDQILGFTKQAGEFFFKHLSNPKTLSVKQTQSEVFGESLSLTQLHTEIRGDELLAMVKPFLTSVAKDEQGIKDLIGAFYDVYYPIMQEAYSYYDDYYYEEYYEDEYYDDYYYEDYDYEDYYYEYDDSDYSDVTADRGFGLDLFSISQSKPVVVATMTATIQEVINTLLTDYDANMKSLLEETPELNVVLGKDTVLDLDLYFDSKLQIRKQAMELTIALPASEDFPLQSVKLKADTEQRNLGGTVEIDAVDVTSGVIDYFGKPMTPGEMLRNFESDSAIYKLLKDDFQFTYKSVYLDPHNSYYGTVVNNNTTFVPLRYLSEELDAGVKWDAYSKNIVITNDITGQEIRVTPDSKHASIGGKAVVLEQPVFVNEDGVTYVPLRFMSEALGAKVTVEEDGWIFIERP</sequence>
<dbReference type="SUPFAM" id="SSF55383">
    <property type="entry name" value="Copper amine oxidase, domain N"/>
    <property type="match status" value="1"/>
</dbReference>
<organism evidence="3 4">
    <name type="scientific">Paenibacillus apis</name>
    <dbReference type="NCBI Taxonomy" id="1792174"/>
    <lineage>
        <taxon>Bacteria</taxon>
        <taxon>Bacillati</taxon>
        <taxon>Bacillota</taxon>
        <taxon>Bacilli</taxon>
        <taxon>Bacillales</taxon>
        <taxon>Paenibacillaceae</taxon>
        <taxon>Paenibacillus</taxon>
    </lineage>
</organism>
<dbReference type="EMBL" id="BORS01000007">
    <property type="protein sequence ID" value="GIO42721.1"/>
    <property type="molecule type" value="Genomic_DNA"/>
</dbReference>
<accession>A0A919Y249</accession>
<protein>
    <recommendedName>
        <fullName evidence="2">Copper amine oxidase-like N-terminal domain-containing protein</fullName>
    </recommendedName>
</protein>
<evidence type="ECO:0000256" key="1">
    <source>
        <dbReference type="SAM" id="SignalP"/>
    </source>
</evidence>
<dbReference type="AlphaFoldDB" id="A0A919Y249"/>
<keyword evidence="1" id="KW-0732">Signal</keyword>